<feature type="region of interest" description="Disordered" evidence="1">
    <location>
        <begin position="1"/>
        <end position="49"/>
    </location>
</feature>
<feature type="compositionally biased region" description="Basic and acidic residues" evidence="1">
    <location>
        <begin position="389"/>
        <end position="399"/>
    </location>
</feature>
<comment type="caution">
    <text evidence="2">The sequence shown here is derived from an EMBL/GenBank/DDBJ whole genome shotgun (WGS) entry which is preliminary data.</text>
</comment>
<name>A0A8H3AN59_9AGAM</name>
<organism evidence="2 3">
    <name type="scientific">Rhizoctonia solani</name>
    <dbReference type="NCBI Taxonomy" id="456999"/>
    <lineage>
        <taxon>Eukaryota</taxon>
        <taxon>Fungi</taxon>
        <taxon>Dikarya</taxon>
        <taxon>Basidiomycota</taxon>
        <taxon>Agaricomycotina</taxon>
        <taxon>Agaricomycetes</taxon>
        <taxon>Cantharellales</taxon>
        <taxon>Ceratobasidiaceae</taxon>
        <taxon>Rhizoctonia</taxon>
    </lineage>
</organism>
<proteinExistence type="predicted"/>
<protein>
    <submittedName>
        <fullName evidence="2">Uncharacterized protein</fullName>
    </submittedName>
</protein>
<sequence length="1823" mass="204943">METSDDEMDIIERAPPRVHTLHTRASAPNERVEDADDDSEEVLTSDPEELAVIMANRSLEKFMKETARSSSPDGANSESRAIADTDQEQDVSMRSPVANESTKHPSPLGPVRSPRRNILPPSSPTQASQSSMDDIEAADDNHVDALGTPQTAPLTSSPNSVRNRYSPPSHLQYSLPRPKDDNEKIYEMNEGDNSSTHELADNHDQNRSLLPKDWPLMQDRLEFEYNRSQSSTSLDQPQQQRLSPSRSSTIAPLPTSFPPRTGPRTENNQTLSISPAPSTDPVGDIPLVRIPEVQPFPDDAFVPVHGRTLRARTARQQHPYAIEYAHYKRSMLQAGLNDAIIRPQVREHQPSDGSNAKHPRPLDPEMQGFIVPEDEESQDLYVPPPSLPQRDRHSVRDEQPAVNMGDLLAGFGGMLSDDDTPTKTARRKDKGKGEGVPSPKKTLPSPKPFPLNTKPAKVSVTHQSPSPSRQRYDSPSFDSTSPLSHKNRIGVHSSKNSSSIDAAQLSSSDSDAPAKPSHDSDSSDLASSSGLADSLERKRMRILNRMMPTAWIRRQMEQKEAKKHLDHQKRRTLPPTGGTKRNLGNLQKPLVLMGDSESEEETNSALQDDDRPVLPSILSSPVTRPARSSALTSRRRKAQVLSDDNDGDIVEVSSSDERSISSSAIVPKHVDDEEISSWLTRRSPVRSGGGGDLINRMLSRTGEFSRNPKHVPKKQRAGYKQDGTKMKQAKLTSIFRASSPDGEVIELSSDDDKPKGKRAGTGIHLDLSRKQAPKQPRSQRTFTIRSDWAELLDGTMAASTDARRVKDKKSAYNRAASTSNLYIREGQGQPVGSHNSPTRSRASKGHPFDHKSVSTDCGILPFDPHTKFSPSTYIGRGFLQNLVDVVMTADTPSVEAAPVIVFGEHLDTRISGPDFVEKVRFLVSKWTDWLLGQENETEQNVQRSFRYVALTMTHLLEGSASSHPLESAFSSASLDFLEEDATEILKLINVVSQGDPALKDASIESSVSWLSFHWFLVEASARVVCGNHRRTLKISVSAELDSTAFDAAVQLLIRALLSYTISDRLQQIYNSAGDLNDLVLELWVCLIHLVDETRVTGAINWKPLWTRVEQVLDASAFALPYKVFESERRWEHIFAFSALNMFSSQTGRLMPSHPPISRWAWVCKTIKDVRLKEDNNVAETSTRQQRIDFYVRTVMARCWLLHTMWGWNYQHYDRLFTLIYPIFQSRKLAKLRDEKTDFPPFIRHLDLESLDRFSNGDSAWSIFLKVFRRAIIDDPGGARKLYSTCIPIGVLNFTDENPATDMDLSRLLNRFAILLVVLITDPTEDRATDCVKRIQALISFQAADMRSREACIRAFQYAGLLLKFYNLEFTPLVSWMHNMVTTLQEGMKKSSSVPQRNRLAVLVLCLLRGVAAIVSTAGFDRDTELEYPETGLLIPELFQLVFQLDMKTNPATRREIRLFLEALCNAREAYIARLPPKPVAPIVQDEESQENYGFDDFDLDLNDPEVLAGLDAVEGDAALPANNSDPLVVKERSTAELVNTTISPAIFENVILGFGLDDRRLSGAPERENDTNEEYAWVKVWVGCLKIVVENYLRTWWDYLGSWGGSQQERISRIIDIAAERRVRIQFCYLALKCSPNLAQRASREHKHQLILPWFQCLPHHQYTRDCHVPWFQCLPHHQYTVEHKYTALICDRGLTSNSMLEGLPCRANERGEHYVLSTELMTERLQYIRRVLENLGRLASANRDNPMSTDVTRGREYIAKLFETMKHTREHLGRPFASSADHNLIPSYLEFCHSVRAIAGELLLEASVKDLCLRLSWVPQPS</sequence>
<dbReference type="GO" id="GO:0035361">
    <property type="term" value="C:Cul8-RING ubiquitin ligase complex"/>
    <property type="evidence" value="ECO:0007669"/>
    <property type="project" value="TreeGrafter"/>
</dbReference>
<feature type="region of interest" description="Disordered" evidence="1">
    <location>
        <begin position="823"/>
        <end position="850"/>
    </location>
</feature>
<feature type="compositionally biased region" description="Low complexity" evidence="1">
    <location>
        <begin position="497"/>
        <end position="515"/>
    </location>
</feature>
<dbReference type="GO" id="GO:0031297">
    <property type="term" value="P:replication fork processing"/>
    <property type="evidence" value="ECO:0007669"/>
    <property type="project" value="InterPro"/>
</dbReference>
<feature type="compositionally biased region" description="Basic residues" evidence="1">
    <location>
        <begin position="561"/>
        <end position="572"/>
    </location>
</feature>
<feature type="compositionally biased region" description="Polar residues" evidence="1">
    <location>
        <begin position="460"/>
        <end position="469"/>
    </location>
</feature>
<dbReference type="PANTHER" id="PTHR28122">
    <property type="entry name" value="E3 UBIQUITIN-PROTEIN LIGASE SUBSTRATE RECEPTOR MMS22"/>
    <property type="match status" value="1"/>
</dbReference>
<dbReference type="InterPro" id="IPR019021">
    <property type="entry name" value="Mms22"/>
</dbReference>
<dbReference type="Proteomes" id="UP000663861">
    <property type="component" value="Unassembled WGS sequence"/>
</dbReference>
<dbReference type="Pfam" id="PF09462">
    <property type="entry name" value="Mus7"/>
    <property type="match status" value="2"/>
</dbReference>
<dbReference type="GO" id="GO:0000724">
    <property type="term" value="P:double-strand break repair via homologous recombination"/>
    <property type="evidence" value="ECO:0007669"/>
    <property type="project" value="TreeGrafter"/>
</dbReference>
<feature type="compositionally biased region" description="Polar residues" evidence="1">
    <location>
        <begin position="264"/>
        <end position="277"/>
    </location>
</feature>
<feature type="compositionally biased region" description="Acidic residues" evidence="1">
    <location>
        <begin position="33"/>
        <end position="49"/>
    </location>
</feature>
<feature type="region of interest" description="Disordered" evidence="1">
    <location>
        <begin position="63"/>
        <end position="284"/>
    </location>
</feature>
<feature type="region of interest" description="Disordered" evidence="1">
    <location>
        <begin position="681"/>
        <end position="726"/>
    </location>
</feature>
<feature type="compositionally biased region" description="Polar residues" evidence="1">
    <location>
        <begin position="68"/>
        <end position="79"/>
    </location>
</feature>
<feature type="compositionally biased region" description="Basic residues" evidence="1">
    <location>
        <begin position="707"/>
        <end position="717"/>
    </location>
</feature>
<reference evidence="2" key="1">
    <citation type="submission" date="2021-01" db="EMBL/GenBank/DDBJ databases">
        <authorList>
            <person name="Kaushik A."/>
        </authorList>
    </citation>
    <scope>NUCLEOTIDE SEQUENCE</scope>
    <source>
        <strain evidence="2">AG4-RS23</strain>
    </source>
</reference>
<gene>
    <name evidence="2" type="ORF">RDB_LOCUS30501</name>
</gene>
<dbReference type="EMBL" id="CAJMWY010000458">
    <property type="protein sequence ID" value="CAE6434643.1"/>
    <property type="molecule type" value="Genomic_DNA"/>
</dbReference>
<feature type="compositionally biased region" description="Polar residues" evidence="1">
    <location>
        <begin position="148"/>
        <end position="163"/>
    </location>
</feature>
<evidence type="ECO:0000313" key="2">
    <source>
        <dbReference type="EMBL" id="CAE6434643.1"/>
    </source>
</evidence>
<feature type="compositionally biased region" description="Polar residues" evidence="1">
    <location>
        <begin position="830"/>
        <end position="840"/>
    </location>
</feature>
<evidence type="ECO:0000256" key="1">
    <source>
        <dbReference type="SAM" id="MobiDB-lite"/>
    </source>
</evidence>
<feature type="compositionally biased region" description="Low complexity" evidence="1">
    <location>
        <begin position="523"/>
        <end position="533"/>
    </location>
</feature>
<feature type="compositionally biased region" description="Low complexity" evidence="1">
    <location>
        <begin position="233"/>
        <end position="248"/>
    </location>
</feature>
<evidence type="ECO:0000313" key="3">
    <source>
        <dbReference type="Proteomes" id="UP000663861"/>
    </source>
</evidence>
<dbReference type="PANTHER" id="PTHR28122:SF1">
    <property type="entry name" value="E3 UBIQUITIN-PROTEIN LIGASE SUBSTRATE RECEPTOR MMS22"/>
    <property type="match status" value="1"/>
</dbReference>
<feature type="compositionally biased region" description="Basic and acidic residues" evidence="1">
    <location>
        <begin position="177"/>
        <end position="187"/>
    </location>
</feature>
<feature type="region of interest" description="Disordered" evidence="1">
    <location>
        <begin position="742"/>
        <end position="780"/>
    </location>
</feature>
<accession>A0A8H3AN59</accession>
<dbReference type="GO" id="GO:0005634">
    <property type="term" value="C:nucleus"/>
    <property type="evidence" value="ECO:0007669"/>
    <property type="project" value="InterPro"/>
</dbReference>
<feature type="region of interest" description="Disordered" evidence="1">
    <location>
        <begin position="346"/>
        <end position="537"/>
    </location>
</feature>
<feature type="region of interest" description="Disordered" evidence="1">
    <location>
        <begin position="558"/>
        <end position="665"/>
    </location>
</feature>